<keyword evidence="4" id="KW-1185">Reference proteome</keyword>
<dbReference type="VEuPathDB" id="VectorBase:HLOH_058213"/>
<keyword evidence="1" id="KW-0175">Coiled coil</keyword>
<organism evidence="3 4">
    <name type="scientific">Haemaphysalis longicornis</name>
    <name type="common">Bush tick</name>
    <dbReference type="NCBI Taxonomy" id="44386"/>
    <lineage>
        <taxon>Eukaryota</taxon>
        <taxon>Metazoa</taxon>
        <taxon>Ecdysozoa</taxon>
        <taxon>Arthropoda</taxon>
        <taxon>Chelicerata</taxon>
        <taxon>Arachnida</taxon>
        <taxon>Acari</taxon>
        <taxon>Parasitiformes</taxon>
        <taxon>Ixodida</taxon>
        <taxon>Ixodoidea</taxon>
        <taxon>Ixodidae</taxon>
        <taxon>Haemaphysalinae</taxon>
        <taxon>Haemaphysalis</taxon>
    </lineage>
</organism>
<evidence type="ECO:0000256" key="2">
    <source>
        <dbReference type="SAM" id="MobiDB-lite"/>
    </source>
</evidence>
<dbReference type="AlphaFoldDB" id="A0A9J6FG68"/>
<sequence length="279" mass="30352">MDGPRLSQSAKSIPGGERGAALLAPGGEREAPADFASAVAPLRRTLPCSVLDDFDLRTVEDGRSLRRHQACNRAALARANGMLEQAKQDLQASTRQEEELCDQVCISARDNRTGRVGCGEEDAENPNNHFKFDPLASDDEEAAAAPEAVNEQVQRSGNIDWAAHTGENIREVFVAEISLRGISQSQVGTVVCDNTANMTKAFDMGDTFMEHWTRTTPDPEDSEEESVDGTLAHATEEEESGPHQKSGRRRSSPFPWDRNLNVLATAGEIVHSDYALCFG</sequence>
<dbReference type="OrthoDB" id="2143914at2759"/>
<feature type="coiled-coil region" evidence="1">
    <location>
        <begin position="76"/>
        <end position="103"/>
    </location>
</feature>
<dbReference type="EMBL" id="JABSTR010000003">
    <property type="protein sequence ID" value="KAH9365310.1"/>
    <property type="molecule type" value="Genomic_DNA"/>
</dbReference>
<evidence type="ECO:0000313" key="3">
    <source>
        <dbReference type="EMBL" id="KAH9365310.1"/>
    </source>
</evidence>
<gene>
    <name evidence="3" type="ORF">HPB48_022497</name>
</gene>
<feature type="compositionally biased region" description="Acidic residues" evidence="2">
    <location>
        <begin position="218"/>
        <end position="227"/>
    </location>
</feature>
<feature type="region of interest" description="Disordered" evidence="2">
    <location>
        <begin position="211"/>
        <end position="256"/>
    </location>
</feature>
<evidence type="ECO:0000313" key="4">
    <source>
        <dbReference type="Proteomes" id="UP000821853"/>
    </source>
</evidence>
<feature type="compositionally biased region" description="Polar residues" evidence="2">
    <location>
        <begin position="1"/>
        <end position="11"/>
    </location>
</feature>
<name>A0A9J6FG68_HAELO</name>
<proteinExistence type="predicted"/>
<accession>A0A9J6FG68</accession>
<dbReference type="Proteomes" id="UP000821853">
    <property type="component" value="Unassembled WGS sequence"/>
</dbReference>
<evidence type="ECO:0000256" key="1">
    <source>
        <dbReference type="SAM" id="Coils"/>
    </source>
</evidence>
<feature type="region of interest" description="Disordered" evidence="2">
    <location>
        <begin position="1"/>
        <end position="27"/>
    </location>
</feature>
<comment type="caution">
    <text evidence="3">The sequence shown here is derived from an EMBL/GenBank/DDBJ whole genome shotgun (WGS) entry which is preliminary data.</text>
</comment>
<reference evidence="3 4" key="1">
    <citation type="journal article" date="2020" name="Cell">
        <title>Large-Scale Comparative Analyses of Tick Genomes Elucidate Their Genetic Diversity and Vector Capacities.</title>
        <authorList>
            <consortium name="Tick Genome and Microbiome Consortium (TIGMIC)"/>
            <person name="Jia N."/>
            <person name="Wang J."/>
            <person name="Shi W."/>
            <person name="Du L."/>
            <person name="Sun Y."/>
            <person name="Zhan W."/>
            <person name="Jiang J.F."/>
            <person name="Wang Q."/>
            <person name="Zhang B."/>
            <person name="Ji P."/>
            <person name="Bell-Sakyi L."/>
            <person name="Cui X.M."/>
            <person name="Yuan T.T."/>
            <person name="Jiang B.G."/>
            <person name="Yang W.F."/>
            <person name="Lam T.T."/>
            <person name="Chang Q.C."/>
            <person name="Ding S.J."/>
            <person name="Wang X.J."/>
            <person name="Zhu J.G."/>
            <person name="Ruan X.D."/>
            <person name="Zhao L."/>
            <person name="Wei J.T."/>
            <person name="Ye R.Z."/>
            <person name="Que T.C."/>
            <person name="Du C.H."/>
            <person name="Zhou Y.H."/>
            <person name="Cheng J.X."/>
            <person name="Dai P.F."/>
            <person name="Guo W.B."/>
            <person name="Han X.H."/>
            <person name="Huang E.J."/>
            <person name="Li L.F."/>
            <person name="Wei W."/>
            <person name="Gao Y.C."/>
            <person name="Liu J.Z."/>
            <person name="Shao H.Z."/>
            <person name="Wang X."/>
            <person name="Wang C.C."/>
            <person name="Yang T.C."/>
            <person name="Huo Q.B."/>
            <person name="Li W."/>
            <person name="Chen H.Y."/>
            <person name="Chen S.E."/>
            <person name="Zhou L.G."/>
            <person name="Ni X.B."/>
            <person name="Tian J.H."/>
            <person name="Sheng Y."/>
            <person name="Liu T."/>
            <person name="Pan Y.S."/>
            <person name="Xia L.Y."/>
            <person name="Li J."/>
            <person name="Zhao F."/>
            <person name="Cao W.C."/>
        </authorList>
    </citation>
    <scope>NUCLEOTIDE SEQUENCE [LARGE SCALE GENOMIC DNA]</scope>
    <source>
        <strain evidence="3">HaeL-2018</strain>
    </source>
</reference>
<protein>
    <submittedName>
        <fullName evidence="3">Uncharacterized protein</fullName>
    </submittedName>
</protein>